<dbReference type="AlphaFoldDB" id="A0A9D1U4R5"/>
<dbReference type="GO" id="GO:0055085">
    <property type="term" value="P:transmembrane transport"/>
    <property type="evidence" value="ECO:0007669"/>
    <property type="project" value="TreeGrafter"/>
</dbReference>
<dbReference type="Proteomes" id="UP000886878">
    <property type="component" value="Unassembled WGS sequence"/>
</dbReference>
<gene>
    <name evidence="9" type="ORF">H9876_04525</name>
</gene>
<dbReference type="EMBL" id="DXGK01000092">
    <property type="protein sequence ID" value="HIW70619.1"/>
    <property type="molecule type" value="Genomic_DNA"/>
</dbReference>
<comment type="subcellular location">
    <subcellularLocation>
        <location evidence="1">Cell membrane</location>
        <topology evidence="1">Multi-pass membrane protein</topology>
    </subcellularLocation>
</comment>
<feature type="transmembrane region" description="Helical" evidence="8">
    <location>
        <begin position="254"/>
        <end position="275"/>
    </location>
</feature>
<dbReference type="InterPro" id="IPR002549">
    <property type="entry name" value="AI-2E-like"/>
</dbReference>
<keyword evidence="3" id="KW-0813">Transport</keyword>
<reference evidence="9" key="2">
    <citation type="submission" date="2021-04" db="EMBL/GenBank/DDBJ databases">
        <authorList>
            <person name="Gilroy R."/>
        </authorList>
    </citation>
    <scope>NUCLEOTIDE SEQUENCE</scope>
    <source>
        <strain evidence="9">ChiHejej3B27-2180</strain>
    </source>
</reference>
<name>A0A9D1U4R5_9LACO</name>
<feature type="transmembrane region" description="Helical" evidence="8">
    <location>
        <begin position="171"/>
        <end position="191"/>
    </location>
</feature>
<feature type="transmembrane region" description="Helical" evidence="8">
    <location>
        <begin position="338"/>
        <end position="356"/>
    </location>
</feature>
<evidence type="ECO:0000313" key="10">
    <source>
        <dbReference type="Proteomes" id="UP000886878"/>
    </source>
</evidence>
<sequence>MKININRRHISLAIVAFILYLAVNYWPSVAKLLGRIWSATMPLLLGCVIAYIVNLLLRQYEGLYQRLFKGHRARRFKRLFGLICSYLTIIVIVAFIIRMVIPELVNCIEMLVSHHGKAVNRFVAYFQENGTLKGPWKNVDLSHLDWNRIGNYLTIGFGGTLKTVMSTASSIVSGVTTTVIAIFFSIYLLVFKEKLGRQSRQLLHTYGSKIERPLMHIIKTFDQSYSSYIVGQCKDAAILGLACFLGMKVLRLPYASMIGVVTCFTALIPIIGAILGASVGVVLIFAVSPMKALFFLIFIIVLQQFDNRVTYPLVVGSSIGLPSVWVFAAVIVGGGFSGIIGMMLTVPLFAAIYKLIVEDVHRRQENESTTTENE</sequence>
<comment type="caution">
    <text evidence="9">The sequence shown here is derived from an EMBL/GenBank/DDBJ whole genome shotgun (WGS) entry which is preliminary data.</text>
</comment>
<dbReference type="GO" id="GO:0005886">
    <property type="term" value="C:plasma membrane"/>
    <property type="evidence" value="ECO:0007669"/>
    <property type="project" value="UniProtKB-SubCell"/>
</dbReference>
<evidence type="ECO:0000256" key="4">
    <source>
        <dbReference type="ARBA" id="ARBA00022475"/>
    </source>
</evidence>
<evidence type="ECO:0000256" key="8">
    <source>
        <dbReference type="SAM" id="Phobius"/>
    </source>
</evidence>
<evidence type="ECO:0000313" key="9">
    <source>
        <dbReference type="EMBL" id="HIW70619.1"/>
    </source>
</evidence>
<feature type="transmembrane region" description="Helical" evidence="8">
    <location>
        <begin position="12"/>
        <end position="30"/>
    </location>
</feature>
<evidence type="ECO:0000256" key="3">
    <source>
        <dbReference type="ARBA" id="ARBA00022448"/>
    </source>
</evidence>
<organism evidence="9 10">
    <name type="scientific">Candidatus Limosilactobacillus merdipullorum</name>
    <dbReference type="NCBI Taxonomy" id="2838653"/>
    <lineage>
        <taxon>Bacteria</taxon>
        <taxon>Bacillati</taxon>
        <taxon>Bacillota</taxon>
        <taxon>Bacilli</taxon>
        <taxon>Lactobacillales</taxon>
        <taxon>Lactobacillaceae</taxon>
        <taxon>Limosilactobacillus</taxon>
    </lineage>
</organism>
<keyword evidence="7 8" id="KW-0472">Membrane</keyword>
<reference evidence="9" key="1">
    <citation type="journal article" date="2021" name="PeerJ">
        <title>Extensive microbial diversity within the chicken gut microbiome revealed by metagenomics and culture.</title>
        <authorList>
            <person name="Gilroy R."/>
            <person name="Ravi A."/>
            <person name="Getino M."/>
            <person name="Pursley I."/>
            <person name="Horton D.L."/>
            <person name="Alikhan N.F."/>
            <person name="Baker D."/>
            <person name="Gharbi K."/>
            <person name="Hall N."/>
            <person name="Watson M."/>
            <person name="Adriaenssens E.M."/>
            <person name="Foster-Nyarko E."/>
            <person name="Jarju S."/>
            <person name="Secka A."/>
            <person name="Antonio M."/>
            <person name="Oren A."/>
            <person name="Chaudhuri R.R."/>
            <person name="La Ragione R."/>
            <person name="Hildebrand F."/>
            <person name="Pallen M.J."/>
        </authorList>
    </citation>
    <scope>NUCLEOTIDE SEQUENCE</scope>
    <source>
        <strain evidence="9">ChiHejej3B27-2180</strain>
    </source>
</reference>
<comment type="similarity">
    <text evidence="2">Belongs to the autoinducer-2 exporter (AI-2E) (TC 2.A.86) family.</text>
</comment>
<feature type="transmembrane region" description="Helical" evidence="8">
    <location>
        <begin position="78"/>
        <end position="101"/>
    </location>
</feature>
<dbReference type="PANTHER" id="PTHR21716:SF53">
    <property type="entry name" value="PERMEASE PERM-RELATED"/>
    <property type="match status" value="1"/>
</dbReference>
<proteinExistence type="inferred from homology"/>
<keyword evidence="4" id="KW-1003">Cell membrane</keyword>
<evidence type="ECO:0000256" key="2">
    <source>
        <dbReference type="ARBA" id="ARBA00009773"/>
    </source>
</evidence>
<accession>A0A9D1U4R5</accession>
<feature type="transmembrane region" description="Helical" evidence="8">
    <location>
        <begin position="36"/>
        <end position="57"/>
    </location>
</feature>
<evidence type="ECO:0000256" key="1">
    <source>
        <dbReference type="ARBA" id="ARBA00004651"/>
    </source>
</evidence>
<keyword evidence="5 8" id="KW-0812">Transmembrane</keyword>
<evidence type="ECO:0000256" key="6">
    <source>
        <dbReference type="ARBA" id="ARBA00022989"/>
    </source>
</evidence>
<evidence type="ECO:0000256" key="5">
    <source>
        <dbReference type="ARBA" id="ARBA00022692"/>
    </source>
</evidence>
<feature type="transmembrane region" description="Helical" evidence="8">
    <location>
        <begin position="281"/>
        <end position="302"/>
    </location>
</feature>
<keyword evidence="6 8" id="KW-1133">Transmembrane helix</keyword>
<evidence type="ECO:0000256" key="7">
    <source>
        <dbReference type="ARBA" id="ARBA00023136"/>
    </source>
</evidence>
<feature type="transmembrane region" description="Helical" evidence="8">
    <location>
        <begin position="309"/>
        <end position="332"/>
    </location>
</feature>
<protein>
    <submittedName>
        <fullName evidence="9">AI-2E family transporter</fullName>
    </submittedName>
</protein>
<dbReference type="Pfam" id="PF01594">
    <property type="entry name" value="AI-2E_transport"/>
    <property type="match status" value="1"/>
</dbReference>
<dbReference type="PANTHER" id="PTHR21716">
    <property type="entry name" value="TRANSMEMBRANE PROTEIN"/>
    <property type="match status" value="1"/>
</dbReference>